<dbReference type="GeneID" id="97458934"/>
<reference evidence="1" key="1">
    <citation type="submission" date="2022-01" db="EMBL/GenBank/DDBJ databases">
        <title>VMRC isolate genome collection.</title>
        <authorList>
            <person name="France M."/>
            <person name="Rutt L."/>
            <person name="Humphrys M."/>
            <person name="Ravel J."/>
        </authorList>
    </citation>
    <scope>NUCLEOTIDE SEQUENCE</scope>
    <source>
        <strain evidence="1">C0127B5</strain>
    </source>
</reference>
<protein>
    <submittedName>
        <fullName evidence="1">Uncharacterized protein</fullName>
    </submittedName>
</protein>
<comment type="caution">
    <text evidence="1">The sequence shown here is derived from an EMBL/GenBank/DDBJ whole genome shotgun (WGS) entry which is preliminary data.</text>
</comment>
<proteinExistence type="predicted"/>
<gene>
    <name evidence="1" type="ORF">L2422_02925</name>
</gene>
<evidence type="ECO:0000313" key="1">
    <source>
        <dbReference type="EMBL" id="MCZ3844479.1"/>
    </source>
</evidence>
<evidence type="ECO:0000313" key="2">
    <source>
        <dbReference type="Proteomes" id="UP001213015"/>
    </source>
</evidence>
<dbReference type="RefSeq" id="WP_006586251.1">
    <property type="nucleotide sequence ID" value="NZ_CABMGH010000047.1"/>
</dbReference>
<dbReference type="EMBL" id="JAKHLF010000003">
    <property type="protein sequence ID" value="MCZ3844479.1"/>
    <property type="molecule type" value="Genomic_DNA"/>
</dbReference>
<organism evidence="1 2">
    <name type="scientific">Lactobacillus mulieris</name>
    <dbReference type="NCBI Taxonomy" id="2508708"/>
    <lineage>
        <taxon>Bacteria</taxon>
        <taxon>Bacillati</taxon>
        <taxon>Bacillota</taxon>
        <taxon>Bacilli</taxon>
        <taxon>Lactobacillales</taxon>
        <taxon>Lactobacillaceae</taxon>
        <taxon>Lactobacillus</taxon>
    </lineage>
</organism>
<dbReference type="Proteomes" id="UP001213015">
    <property type="component" value="Unassembled WGS sequence"/>
</dbReference>
<sequence length="168" mass="19155">MKILLKDLLEKIENEDYIQDLETEKYSALTKSKVKTISQNLVKQVLAALKHNSLAHVQLDVTGQRPASFILETNVVNLPYANYKKIGNFVSADEPLPVKIYFEVSSEYINASKFWIEELAGVDDLNEEIIADHFADLINQKLVDVRNYVKPEKTVSAKKTKEKTKKKS</sequence>
<dbReference type="AlphaFoldDB" id="A0AAP3GVU8"/>
<accession>A0AAP3GVU8</accession>
<name>A0AAP3GVU8_9LACO</name>